<proteinExistence type="predicted"/>
<evidence type="ECO:0000313" key="2">
    <source>
        <dbReference type="EMBL" id="KKL78421.1"/>
    </source>
</evidence>
<organism evidence="2">
    <name type="scientific">marine sediment metagenome</name>
    <dbReference type="NCBI Taxonomy" id="412755"/>
    <lineage>
        <taxon>unclassified sequences</taxon>
        <taxon>metagenomes</taxon>
        <taxon>ecological metagenomes</taxon>
    </lineage>
</organism>
<name>A0A0F9FIX9_9ZZZZ</name>
<gene>
    <name evidence="2" type="ORF">LCGC14_2024990</name>
</gene>
<reference evidence="2" key="1">
    <citation type="journal article" date="2015" name="Nature">
        <title>Complex archaea that bridge the gap between prokaryotes and eukaryotes.</title>
        <authorList>
            <person name="Spang A."/>
            <person name="Saw J.H."/>
            <person name="Jorgensen S.L."/>
            <person name="Zaremba-Niedzwiedzka K."/>
            <person name="Martijn J."/>
            <person name="Lind A.E."/>
            <person name="van Eijk R."/>
            <person name="Schleper C."/>
            <person name="Guy L."/>
            <person name="Ettema T.J."/>
        </authorList>
    </citation>
    <scope>NUCLEOTIDE SEQUENCE</scope>
</reference>
<comment type="caution">
    <text evidence="2">The sequence shown here is derived from an EMBL/GenBank/DDBJ whole genome shotgun (WGS) entry which is preliminary data.</text>
</comment>
<protein>
    <recommendedName>
        <fullName evidence="3">Portal protein</fullName>
    </recommendedName>
</protein>
<feature type="non-terminal residue" evidence="2">
    <location>
        <position position="448"/>
    </location>
</feature>
<feature type="compositionally biased region" description="Basic and acidic residues" evidence="1">
    <location>
        <begin position="397"/>
        <end position="407"/>
    </location>
</feature>
<accession>A0A0F9FIX9</accession>
<sequence length="448" mass="50689">MAKEATKPERQRAISLTAYLQRFIPYWGHPGWLEAARWRQFVRNQPIAIICRETLVENLLSMDWKISAKESEDDSKKTKDDAEWYTDMFMKLEDDFDNYLELICQDLLDLPFGAAVEIFREDDDPEGNVLWAEHIDAATLYPTLNYDYPVLQKVPEIISKTVTFPRHAVERVYMTPRPEIKRKGWGMAPPEKIYLAIEMLYRGDKYYANLLLDTPEAGILDLGDMKKESAEEWISSMKDLFQGIDGMKVPVLYEHRTPAKWIPLNRPPIDMLYDKTTLKYAQITAAGYGMRLSDIGMSEVGGEKTLAGVIRGERQTKRSGFALVRSKTENHFNALLPDNLKWTWEDTDEESQMARGRALQTVGMALTQLTSGEQPILSGEEARQELIATGLLSIEIDAKEMPEEKEQPGQPFPFGSSQQDGPMAGSPDGKGKPSNQQGGKLPSQGGRG</sequence>
<dbReference type="AlphaFoldDB" id="A0A0F9FIX9"/>
<evidence type="ECO:0000256" key="1">
    <source>
        <dbReference type="SAM" id="MobiDB-lite"/>
    </source>
</evidence>
<evidence type="ECO:0008006" key="3">
    <source>
        <dbReference type="Google" id="ProtNLM"/>
    </source>
</evidence>
<feature type="region of interest" description="Disordered" evidence="1">
    <location>
        <begin position="397"/>
        <end position="448"/>
    </location>
</feature>
<dbReference type="EMBL" id="LAZR01023463">
    <property type="protein sequence ID" value="KKL78421.1"/>
    <property type="molecule type" value="Genomic_DNA"/>
</dbReference>